<dbReference type="Proteomes" id="UP000292082">
    <property type="component" value="Unassembled WGS sequence"/>
</dbReference>
<accession>A0A4Q9Q2E3</accession>
<evidence type="ECO:0000313" key="1">
    <source>
        <dbReference type="EMBL" id="TBU61285.1"/>
    </source>
</evidence>
<dbReference type="EMBL" id="ML145099">
    <property type="protein sequence ID" value="TBU61285.1"/>
    <property type="molecule type" value="Genomic_DNA"/>
</dbReference>
<keyword evidence="2" id="KW-1185">Reference proteome</keyword>
<proteinExistence type="predicted"/>
<gene>
    <name evidence="1" type="ORF">BD310DRAFT_217255</name>
</gene>
<reference evidence="1 2" key="1">
    <citation type="submission" date="2019-01" db="EMBL/GenBank/DDBJ databases">
        <title>Draft genome sequences of three monokaryotic isolates of the white-rot basidiomycete fungus Dichomitus squalens.</title>
        <authorList>
            <consortium name="DOE Joint Genome Institute"/>
            <person name="Lopez S.C."/>
            <person name="Andreopoulos B."/>
            <person name="Pangilinan J."/>
            <person name="Lipzen A."/>
            <person name="Riley R."/>
            <person name="Ahrendt S."/>
            <person name="Ng V."/>
            <person name="Barry K."/>
            <person name="Daum C."/>
            <person name="Grigoriev I.V."/>
            <person name="Hilden K.S."/>
            <person name="Makela M.R."/>
            <person name="de Vries R.P."/>
        </authorList>
    </citation>
    <scope>NUCLEOTIDE SEQUENCE [LARGE SCALE GENOMIC DNA]</scope>
    <source>
        <strain evidence="1 2">CBS 464.89</strain>
    </source>
</reference>
<name>A0A4Q9Q2E3_9APHY</name>
<dbReference type="AlphaFoldDB" id="A0A4Q9Q2E3"/>
<evidence type="ECO:0000313" key="2">
    <source>
        <dbReference type="Proteomes" id="UP000292082"/>
    </source>
</evidence>
<protein>
    <submittedName>
        <fullName evidence="1">Uncharacterized protein</fullName>
    </submittedName>
</protein>
<sequence length="115" mass="12494">MAAMTVAVVISGDLACSLVVDARCHRRQGSAVFAAYDSHSAAAGQKEGSRQKQRRGNRSRMLVCSLAYILLNVQASGRIEAHPRPNWAACCACRGIVLPSQRIRRHPAPLRVSRV</sequence>
<organism evidence="1 2">
    <name type="scientific">Dichomitus squalens</name>
    <dbReference type="NCBI Taxonomy" id="114155"/>
    <lineage>
        <taxon>Eukaryota</taxon>
        <taxon>Fungi</taxon>
        <taxon>Dikarya</taxon>
        <taxon>Basidiomycota</taxon>
        <taxon>Agaricomycotina</taxon>
        <taxon>Agaricomycetes</taxon>
        <taxon>Polyporales</taxon>
        <taxon>Polyporaceae</taxon>
        <taxon>Dichomitus</taxon>
    </lineage>
</organism>